<dbReference type="EMBL" id="BTPD01000020">
    <property type="protein sequence ID" value="GMQ31529.1"/>
    <property type="molecule type" value="Genomic_DNA"/>
</dbReference>
<gene>
    <name evidence="1" type="ORF">Aconfl_41740</name>
</gene>
<dbReference type="RefSeq" id="WP_338226293.1">
    <property type="nucleotide sequence ID" value="NZ_BTPD01000020.1"/>
</dbReference>
<evidence type="ECO:0000313" key="2">
    <source>
        <dbReference type="Proteomes" id="UP001338309"/>
    </source>
</evidence>
<proteinExistence type="predicted"/>
<dbReference type="Proteomes" id="UP001338309">
    <property type="component" value="Unassembled WGS sequence"/>
</dbReference>
<evidence type="ECO:0000313" key="1">
    <source>
        <dbReference type="EMBL" id="GMQ31529.1"/>
    </source>
</evidence>
<comment type="caution">
    <text evidence="1">The sequence shown here is derived from an EMBL/GenBank/DDBJ whole genome shotgun (WGS) entry which is preliminary data.</text>
</comment>
<sequence length="226" mass="25326">MDERVIFSGTGRVGIVLFSSSAPSEKDVLRVKGLVILDDNGRERMLIGYPIPDSKQRFRDNHERVIQEWSAERGGDGFADRYKNEFYNKAEGIVFLNEEGYDRMAIGTKIPDPSVGVRQFESAGISVFDEKGHEYAGFGLSKTKDGKYRTVLGMDDPEVGESMHMFILEDGSRGLQIVHPNGRLLLGSGPKDGWVFNSKEDFVGVKEEDKEGKTIWEQNALKSVEK</sequence>
<name>A0ABQ6PU84_9BACT</name>
<protein>
    <submittedName>
        <fullName evidence="1">Uncharacterized protein</fullName>
    </submittedName>
</protein>
<organism evidence="1 2">
    <name type="scientific">Algoriphagus confluentis</name>
    <dbReference type="NCBI Taxonomy" id="1697556"/>
    <lineage>
        <taxon>Bacteria</taxon>
        <taxon>Pseudomonadati</taxon>
        <taxon>Bacteroidota</taxon>
        <taxon>Cytophagia</taxon>
        <taxon>Cytophagales</taxon>
        <taxon>Cyclobacteriaceae</taxon>
        <taxon>Algoriphagus</taxon>
    </lineage>
</organism>
<reference evidence="1 2" key="1">
    <citation type="submission" date="2023-08" db="EMBL/GenBank/DDBJ databases">
        <title>Draft genome sequence of Algoriphagus confluentis.</title>
        <authorList>
            <person name="Takatani N."/>
            <person name="Hosokawa M."/>
            <person name="Sawabe T."/>
        </authorList>
    </citation>
    <scope>NUCLEOTIDE SEQUENCE [LARGE SCALE GENOMIC DNA]</scope>
    <source>
        <strain evidence="1 2">NBRC 111222</strain>
    </source>
</reference>
<accession>A0ABQ6PU84</accession>
<keyword evidence="2" id="KW-1185">Reference proteome</keyword>